<dbReference type="PROSITE" id="PS01124">
    <property type="entry name" value="HTH_ARAC_FAMILY_2"/>
    <property type="match status" value="1"/>
</dbReference>
<dbReference type="Proteomes" id="UP000252733">
    <property type="component" value="Unassembled WGS sequence"/>
</dbReference>
<dbReference type="RefSeq" id="WP_258176666.1">
    <property type="nucleotide sequence ID" value="NZ_PVTS01000006.1"/>
</dbReference>
<dbReference type="AlphaFoldDB" id="A0A2T0XMW5"/>
<evidence type="ECO:0000313" key="5">
    <source>
        <dbReference type="EMBL" id="RCW38401.1"/>
    </source>
</evidence>
<keyword evidence="1" id="KW-0805">Transcription regulation</keyword>
<dbReference type="GO" id="GO:0046872">
    <property type="term" value="F:metal ion binding"/>
    <property type="evidence" value="ECO:0007669"/>
    <property type="project" value="InterPro"/>
</dbReference>
<keyword evidence="3" id="KW-0804">Transcription</keyword>
<comment type="caution">
    <text evidence="5">The sequence shown here is derived from an EMBL/GenBank/DDBJ whole genome shotgun (WGS) entry which is preliminary data.</text>
</comment>
<name>A0A2T0XMW5_9BACT</name>
<keyword evidence="2" id="KW-0238">DNA-binding</keyword>
<dbReference type="PANTHER" id="PTHR43280:SF31">
    <property type="entry name" value="TRANSCRIPTIONAL REGULATORY PROTEIN"/>
    <property type="match status" value="1"/>
</dbReference>
<feature type="domain" description="HTH araC/xylS-type" evidence="4">
    <location>
        <begin position="97"/>
        <end position="176"/>
    </location>
</feature>
<evidence type="ECO:0000256" key="2">
    <source>
        <dbReference type="ARBA" id="ARBA00023125"/>
    </source>
</evidence>
<dbReference type="SMART" id="SM00342">
    <property type="entry name" value="HTH_ARAC"/>
    <property type="match status" value="1"/>
</dbReference>
<dbReference type="EMBL" id="QPIZ01000004">
    <property type="protein sequence ID" value="RCW38401.1"/>
    <property type="molecule type" value="Genomic_DNA"/>
</dbReference>
<dbReference type="InterPro" id="IPR009057">
    <property type="entry name" value="Homeodomain-like_sf"/>
</dbReference>
<proteinExistence type="predicted"/>
<dbReference type="GO" id="GO:0003700">
    <property type="term" value="F:DNA-binding transcription factor activity"/>
    <property type="evidence" value="ECO:0007669"/>
    <property type="project" value="InterPro"/>
</dbReference>
<accession>A0A2T0XMW5</accession>
<evidence type="ECO:0000313" key="6">
    <source>
        <dbReference type="Proteomes" id="UP000252733"/>
    </source>
</evidence>
<protein>
    <submittedName>
        <fullName evidence="5">Helix-turn-helix protein</fullName>
    </submittedName>
</protein>
<gene>
    <name evidence="5" type="ORF">DFO77_104159</name>
</gene>
<dbReference type="GO" id="GO:0043565">
    <property type="term" value="F:sequence-specific DNA binding"/>
    <property type="evidence" value="ECO:0007669"/>
    <property type="project" value="InterPro"/>
</dbReference>
<dbReference type="Gene3D" id="1.10.10.60">
    <property type="entry name" value="Homeodomain-like"/>
    <property type="match status" value="1"/>
</dbReference>
<dbReference type="SUPFAM" id="SSF46689">
    <property type="entry name" value="Homeodomain-like"/>
    <property type="match status" value="1"/>
</dbReference>
<dbReference type="Pfam" id="PF12833">
    <property type="entry name" value="HTH_18"/>
    <property type="match status" value="1"/>
</dbReference>
<sequence length="187" mass="21745">MTTIHIKNMVCPRCIMAVRDLLTEMGLTPLSVELGVAEVEEELSEDTISELTEKLESIGFERIEDRNKQMVDKVKTMVIEKIHHDKLHQGFNWSRWMSDKIHHDYKFLSHLFSSLEGITIEQFIIRQKIEKVKELIAYNQMNFSEIAYAMGYSSPAHMSNQFRKITGMAPGDFKKLRKPTRKGIDNL</sequence>
<dbReference type="STRING" id="1168289.GCA_000259075_00025"/>
<dbReference type="SUPFAM" id="SSF55008">
    <property type="entry name" value="HMA, heavy metal-associated domain"/>
    <property type="match status" value="1"/>
</dbReference>
<dbReference type="InterPro" id="IPR036163">
    <property type="entry name" value="HMA_dom_sf"/>
</dbReference>
<dbReference type="Gene3D" id="3.30.70.100">
    <property type="match status" value="1"/>
</dbReference>
<keyword evidence="6" id="KW-1185">Reference proteome</keyword>
<evidence type="ECO:0000259" key="4">
    <source>
        <dbReference type="PROSITE" id="PS01124"/>
    </source>
</evidence>
<reference evidence="5 6" key="1">
    <citation type="submission" date="2018-07" db="EMBL/GenBank/DDBJ databases">
        <title>Freshwater and sediment microbial communities from various areas in North America, analyzing microbe dynamics in response to fracking.</title>
        <authorList>
            <person name="Lamendella R."/>
        </authorList>
    </citation>
    <scope>NUCLEOTIDE SEQUENCE [LARGE SCALE GENOMIC DNA]</scope>
    <source>
        <strain evidence="5 6">160A</strain>
    </source>
</reference>
<organism evidence="5 6">
    <name type="scientific">Marinilabilia salmonicolor</name>
    <dbReference type="NCBI Taxonomy" id="989"/>
    <lineage>
        <taxon>Bacteria</taxon>
        <taxon>Pseudomonadati</taxon>
        <taxon>Bacteroidota</taxon>
        <taxon>Bacteroidia</taxon>
        <taxon>Marinilabiliales</taxon>
        <taxon>Marinilabiliaceae</taxon>
        <taxon>Marinilabilia</taxon>
    </lineage>
</organism>
<dbReference type="PANTHER" id="PTHR43280">
    <property type="entry name" value="ARAC-FAMILY TRANSCRIPTIONAL REGULATOR"/>
    <property type="match status" value="1"/>
</dbReference>
<evidence type="ECO:0000256" key="1">
    <source>
        <dbReference type="ARBA" id="ARBA00023015"/>
    </source>
</evidence>
<dbReference type="InterPro" id="IPR018060">
    <property type="entry name" value="HTH_AraC"/>
</dbReference>
<evidence type="ECO:0000256" key="3">
    <source>
        <dbReference type="ARBA" id="ARBA00023163"/>
    </source>
</evidence>